<keyword evidence="3" id="KW-1185">Reference proteome</keyword>
<dbReference type="EMBL" id="JAPCHY010000009">
    <property type="protein sequence ID" value="MCW4473188.1"/>
    <property type="molecule type" value="Genomic_DNA"/>
</dbReference>
<comment type="caution">
    <text evidence="2">The sequence shown here is derived from an EMBL/GenBank/DDBJ whole genome shotgun (WGS) entry which is preliminary data.</text>
</comment>
<dbReference type="RefSeq" id="WP_265128171.1">
    <property type="nucleotide sequence ID" value="NZ_JAPCHY010000009.1"/>
</dbReference>
<reference evidence="2 3" key="1">
    <citation type="submission" date="2022-10" db="EMBL/GenBank/DDBJ databases">
        <title>Xanthomonas sp. H13-6.</title>
        <authorList>
            <person name="Liu X."/>
            <person name="Deng Z."/>
            <person name="Jiang Y."/>
            <person name="Yu T."/>
            <person name="Ai J."/>
        </authorList>
    </citation>
    <scope>NUCLEOTIDE SEQUENCE [LARGE SCALE GENOMIC DNA]</scope>
    <source>
        <strain evidence="2 3">H13-6</strain>
    </source>
</reference>
<protein>
    <submittedName>
        <fullName evidence="2">Uncharacterized protein</fullName>
    </submittedName>
</protein>
<evidence type="ECO:0000256" key="1">
    <source>
        <dbReference type="SAM" id="MobiDB-lite"/>
    </source>
</evidence>
<evidence type="ECO:0000313" key="3">
    <source>
        <dbReference type="Proteomes" id="UP001209922"/>
    </source>
</evidence>
<feature type="region of interest" description="Disordered" evidence="1">
    <location>
        <begin position="1"/>
        <end position="36"/>
    </location>
</feature>
<name>A0ABT3JXJ5_9XANT</name>
<proteinExistence type="predicted"/>
<sequence>MQRFERRPAHSAFNAHLDPLPATGRQRPRRGQEGSAVAQDFLQYSLADYDRRRRRRRGAAVWRDLCPAYAFALTTHSADWPRGTGDTDGELAAHWDQVRGESRLEWPQVRPVIEDAWLALDHMPAAAVHDLRRSS</sequence>
<organism evidence="2 3">
    <name type="scientific">Xanthomonas chitinilytica</name>
    <dbReference type="NCBI Taxonomy" id="2989819"/>
    <lineage>
        <taxon>Bacteria</taxon>
        <taxon>Pseudomonadati</taxon>
        <taxon>Pseudomonadota</taxon>
        <taxon>Gammaproteobacteria</taxon>
        <taxon>Lysobacterales</taxon>
        <taxon>Lysobacteraceae</taxon>
        <taxon>Xanthomonas</taxon>
    </lineage>
</organism>
<dbReference type="Proteomes" id="UP001209922">
    <property type="component" value="Unassembled WGS sequence"/>
</dbReference>
<evidence type="ECO:0000313" key="2">
    <source>
        <dbReference type="EMBL" id="MCW4473188.1"/>
    </source>
</evidence>
<gene>
    <name evidence="2" type="ORF">OK345_11805</name>
</gene>
<accession>A0ABT3JXJ5</accession>